<dbReference type="InParanoid" id="A0A6L2Q9S4"/>
<dbReference type="Proteomes" id="UP000502823">
    <property type="component" value="Unassembled WGS sequence"/>
</dbReference>
<accession>A0A6L2Q9S4</accession>
<comment type="caution">
    <text evidence="1">The sequence shown here is derived from an EMBL/GenBank/DDBJ whole genome shotgun (WGS) entry which is preliminary data.</text>
</comment>
<sequence length="84" mass="9343">MHNRIFGPFVFAENPINGTLFWGMLELFLFPHVDNLPSAGDIYLQLDGVPPRYSDLVSAALDEKFPNNGSAVVDLHLGFPEARL</sequence>
<dbReference type="OrthoDB" id="6611281at2759"/>
<organism evidence="1 2">
    <name type="scientific">Coptotermes formosanus</name>
    <name type="common">Formosan subterranean termite</name>
    <dbReference type="NCBI Taxonomy" id="36987"/>
    <lineage>
        <taxon>Eukaryota</taxon>
        <taxon>Metazoa</taxon>
        <taxon>Ecdysozoa</taxon>
        <taxon>Arthropoda</taxon>
        <taxon>Hexapoda</taxon>
        <taxon>Insecta</taxon>
        <taxon>Pterygota</taxon>
        <taxon>Neoptera</taxon>
        <taxon>Polyneoptera</taxon>
        <taxon>Dictyoptera</taxon>
        <taxon>Blattodea</taxon>
        <taxon>Blattoidea</taxon>
        <taxon>Termitoidae</taxon>
        <taxon>Rhinotermitidae</taxon>
        <taxon>Coptotermes</taxon>
    </lineage>
</organism>
<reference evidence="2" key="1">
    <citation type="submission" date="2020-01" db="EMBL/GenBank/DDBJ databases">
        <title>Draft genome sequence of the Termite Coptotermes fromosanus.</title>
        <authorList>
            <person name="Itakura S."/>
            <person name="Yosikawa Y."/>
            <person name="Umezawa K."/>
        </authorList>
    </citation>
    <scope>NUCLEOTIDE SEQUENCE [LARGE SCALE GENOMIC DNA]</scope>
</reference>
<dbReference type="EMBL" id="BLKM01001905">
    <property type="protein sequence ID" value="GFG40362.1"/>
    <property type="molecule type" value="Genomic_DNA"/>
</dbReference>
<dbReference type="AlphaFoldDB" id="A0A6L2Q9S4"/>
<evidence type="ECO:0000313" key="2">
    <source>
        <dbReference type="Proteomes" id="UP000502823"/>
    </source>
</evidence>
<proteinExistence type="predicted"/>
<gene>
    <name evidence="1" type="ORF">Cfor_00559</name>
</gene>
<keyword evidence="2" id="KW-1185">Reference proteome</keyword>
<evidence type="ECO:0000313" key="1">
    <source>
        <dbReference type="EMBL" id="GFG40362.1"/>
    </source>
</evidence>
<protein>
    <submittedName>
        <fullName evidence="1">Uncharacterized protein</fullName>
    </submittedName>
</protein>
<name>A0A6L2Q9S4_COPFO</name>